<dbReference type="InterPro" id="IPR010982">
    <property type="entry name" value="Lambda_DNA-bd_dom_sf"/>
</dbReference>
<dbReference type="GO" id="GO:0003677">
    <property type="term" value="F:DNA binding"/>
    <property type="evidence" value="ECO:0007669"/>
    <property type="project" value="InterPro"/>
</dbReference>
<dbReference type="InterPro" id="IPR001387">
    <property type="entry name" value="Cro/C1-type_HTH"/>
</dbReference>
<dbReference type="Proteomes" id="UP000027931">
    <property type="component" value="Unassembled WGS sequence"/>
</dbReference>
<dbReference type="Gene3D" id="1.25.40.10">
    <property type="entry name" value="Tetratricopeptide repeat domain"/>
    <property type="match status" value="1"/>
</dbReference>
<dbReference type="Gene3D" id="1.10.260.40">
    <property type="entry name" value="lambda repressor-like DNA-binding domains"/>
    <property type="match status" value="1"/>
</dbReference>
<comment type="caution">
    <text evidence="1">The sequence shown here is derived from an EMBL/GenBank/DDBJ whole genome shotgun (WGS) entry which is preliminary data.</text>
</comment>
<protein>
    <recommendedName>
        <fullName evidence="3">HTH cro/C1-type domain-containing protein</fullName>
    </recommendedName>
</protein>
<dbReference type="RefSeq" id="WP_038085104.1">
    <property type="nucleotide sequence ID" value="NZ_JMIR01000004.1"/>
</dbReference>
<dbReference type="SUPFAM" id="SSF47413">
    <property type="entry name" value="lambda repressor-like DNA-binding domains"/>
    <property type="match status" value="1"/>
</dbReference>
<gene>
    <name evidence="1" type="ORF">EL26_05215</name>
</gene>
<dbReference type="SUPFAM" id="SSF48452">
    <property type="entry name" value="TPR-like"/>
    <property type="match status" value="1"/>
</dbReference>
<accession>A0A074LQU7</accession>
<organism evidence="1 2">
    <name type="scientific">Tumebacillus flagellatus</name>
    <dbReference type="NCBI Taxonomy" id="1157490"/>
    <lineage>
        <taxon>Bacteria</taxon>
        <taxon>Bacillati</taxon>
        <taxon>Bacillota</taxon>
        <taxon>Bacilli</taxon>
        <taxon>Bacillales</taxon>
        <taxon>Alicyclobacillaceae</taxon>
        <taxon>Tumebacillus</taxon>
    </lineage>
</organism>
<dbReference type="EMBL" id="JMIR01000004">
    <property type="protein sequence ID" value="KEO84501.1"/>
    <property type="molecule type" value="Genomic_DNA"/>
</dbReference>
<proteinExistence type="predicted"/>
<evidence type="ECO:0000313" key="2">
    <source>
        <dbReference type="Proteomes" id="UP000027931"/>
    </source>
</evidence>
<evidence type="ECO:0000313" key="1">
    <source>
        <dbReference type="EMBL" id="KEO84501.1"/>
    </source>
</evidence>
<dbReference type="OrthoDB" id="2379799at2"/>
<sequence length="395" mass="45536">MSTIEHTATASIGRIPMGRRLSELLKERGDAFSARAVAERIGLNREKLRKMLVGQHPVTVQILEQIADDLKLPVERIMQLDTVKSEKELKTLLDADKRTKVMMLRALTLANELVDASVGFTERCFSFANRGRAEFQLQKYDEAHESWQTAMKYAEKVSKEFDDFTLLHHVSSFLMISYTIRREYTNILHTLSIVETAFKDDPEKMGYANYVRMKWQEHRGDMIKAKEYSYIALEFFKRTGKMDQIGRAMINVGHFEFHTGNYEVAKQILWSAIEVLESFDYPRLFAVKDYVKALLKLGQKSSASELIREFSHLASDYPDIHGKLMILYSMAADDPTYAVSVSDDLSQGVSVRYSACKYLMEYYTLERDSESVMQYYEKGRAIIKQKSGLIDEEGF</sequence>
<dbReference type="CDD" id="cd00093">
    <property type="entry name" value="HTH_XRE"/>
    <property type="match status" value="1"/>
</dbReference>
<dbReference type="AlphaFoldDB" id="A0A074LQU7"/>
<keyword evidence="2" id="KW-1185">Reference proteome</keyword>
<reference evidence="1 2" key="1">
    <citation type="journal article" date="2013" name="Int. J. Syst. Evol. Microbiol.">
        <title>Tumebacillus flagellatus sp. nov., an alpha-amylase/pullulanase-producing bacterium isolated from cassava wastewater.</title>
        <authorList>
            <person name="Wang Q."/>
            <person name="Xie N."/>
            <person name="Qin Y."/>
            <person name="Shen N."/>
            <person name="Zhu J."/>
            <person name="Mi H."/>
            <person name="Huang R."/>
        </authorList>
    </citation>
    <scope>NUCLEOTIDE SEQUENCE [LARGE SCALE GENOMIC DNA]</scope>
    <source>
        <strain evidence="1 2">GST4</strain>
    </source>
</reference>
<evidence type="ECO:0008006" key="3">
    <source>
        <dbReference type="Google" id="ProtNLM"/>
    </source>
</evidence>
<dbReference type="InterPro" id="IPR011990">
    <property type="entry name" value="TPR-like_helical_dom_sf"/>
</dbReference>
<name>A0A074LQU7_9BACL</name>